<dbReference type="Proteomes" id="UP000800039">
    <property type="component" value="Unassembled WGS sequence"/>
</dbReference>
<keyword evidence="1" id="KW-0732">Signal</keyword>
<feature type="signal peptide" evidence="1">
    <location>
        <begin position="1"/>
        <end position="20"/>
    </location>
</feature>
<name>A0A9P4GAX2_9PLEO</name>
<proteinExistence type="predicted"/>
<comment type="caution">
    <text evidence="2">The sequence shown here is derived from an EMBL/GenBank/DDBJ whole genome shotgun (WGS) entry which is preliminary data.</text>
</comment>
<reference evidence="2" key="1">
    <citation type="submission" date="2020-01" db="EMBL/GenBank/DDBJ databases">
        <authorList>
            <consortium name="DOE Joint Genome Institute"/>
            <person name="Haridas S."/>
            <person name="Albert R."/>
            <person name="Binder M."/>
            <person name="Bloem J."/>
            <person name="Labutti K."/>
            <person name="Salamov A."/>
            <person name="Andreopoulos B."/>
            <person name="Baker S.E."/>
            <person name="Barry K."/>
            <person name="Bills G."/>
            <person name="Bluhm B.H."/>
            <person name="Cannon C."/>
            <person name="Castanera R."/>
            <person name="Culley D.E."/>
            <person name="Daum C."/>
            <person name="Ezra D."/>
            <person name="Gonzalez J.B."/>
            <person name="Henrissat B."/>
            <person name="Kuo A."/>
            <person name="Liang C."/>
            <person name="Lipzen A."/>
            <person name="Lutzoni F."/>
            <person name="Magnuson J."/>
            <person name="Mondo S."/>
            <person name="Nolan M."/>
            <person name="Ohm R."/>
            <person name="Pangilinan J."/>
            <person name="Park H.-J."/>
            <person name="Ramirez L."/>
            <person name="Alfaro M."/>
            <person name="Sun H."/>
            <person name="Tritt A."/>
            <person name="Yoshinaga Y."/>
            <person name="Zwiers L.-H."/>
            <person name="Turgeon B.G."/>
            <person name="Goodwin S.B."/>
            <person name="Spatafora J.W."/>
            <person name="Crous P.W."/>
            <person name="Grigoriev I.V."/>
        </authorList>
    </citation>
    <scope>NUCLEOTIDE SEQUENCE</scope>
    <source>
        <strain evidence="2">CBS 394.84</strain>
    </source>
</reference>
<dbReference type="GeneID" id="63851403"/>
<organism evidence="2 3">
    <name type="scientific">Cucurbitaria berberidis CBS 394.84</name>
    <dbReference type="NCBI Taxonomy" id="1168544"/>
    <lineage>
        <taxon>Eukaryota</taxon>
        <taxon>Fungi</taxon>
        <taxon>Dikarya</taxon>
        <taxon>Ascomycota</taxon>
        <taxon>Pezizomycotina</taxon>
        <taxon>Dothideomycetes</taxon>
        <taxon>Pleosporomycetidae</taxon>
        <taxon>Pleosporales</taxon>
        <taxon>Pleosporineae</taxon>
        <taxon>Cucurbitariaceae</taxon>
        <taxon>Cucurbitaria</taxon>
    </lineage>
</organism>
<gene>
    <name evidence="2" type="ORF">K460DRAFT_370398</name>
</gene>
<accession>A0A9P4GAX2</accession>
<protein>
    <submittedName>
        <fullName evidence="2">Uncharacterized protein</fullName>
    </submittedName>
</protein>
<dbReference type="RefSeq" id="XP_040784996.1">
    <property type="nucleotide sequence ID" value="XM_040934152.1"/>
</dbReference>
<dbReference type="OrthoDB" id="3798369at2759"/>
<evidence type="ECO:0000313" key="3">
    <source>
        <dbReference type="Proteomes" id="UP000800039"/>
    </source>
</evidence>
<dbReference type="EMBL" id="ML976618">
    <property type="protein sequence ID" value="KAF1842433.1"/>
    <property type="molecule type" value="Genomic_DNA"/>
</dbReference>
<evidence type="ECO:0000256" key="1">
    <source>
        <dbReference type="SAM" id="SignalP"/>
    </source>
</evidence>
<keyword evidence="3" id="KW-1185">Reference proteome</keyword>
<feature type="chain" id="PRO_5040256350" evidence="1">
    <location>
        <begin position="21"/>
        <end position="299"/>
    </location>
</feature>
<evidence type="ECO:0000313" key="2">
    <source>
        <dbReference type="EMBL" id="KAF1842433.1"/>
    </source>
</evidence>
<dbReference type="AlphaFoldDB" id="A0A9P4GAX2"/>
<sequence length="299" mass="31034">MLFNTQILPLAALFSTLASARPLDAQNPRDLAARSRSYTIINVDGGSSTGAPAQATTVLKETQTVQVANPGPTVTQQITSVVYQPAAPAPASTNSSSISTSSASTSSLVASSTVLASTSASTPIETASPSYYDNGMWHTYYQVKTPEAAVTASTVSTFSTSTISNSTVSTSLYTAPSALPIPVRRALGGFYNSTSLLASTISNSTLPVLPTPVRRALGGLYNSTSLSNSTISTSTLPVLPTPVVRRALGQLYNSTSLSNSTVSTSTLPVLPTPVVRRALGQLYNTTSLAPVRSWNQTAY</sequence>